<dbReference type="InterPro" id="IPR053140">
    <property type="entry name" value="GDSL_Rv0518-like"/>
</dbReference>
<dbReference type="InterPro" id="IPR036514">
    <property type="entry name" value="SGNH_hydro_sf"/>
</dbReference>
<reference evidence="3" key="1">
    <citation type="journal article" date="2019" name="Int. J. Syst. Evol. Microbiol.">
        <title>The Global Catalogue of Microorganisms (GCM) 10K type strain sequencing project: providing services to taxonomists for standard genome sequencing and annotation.</title>
        <authorList>
            <consortium name="The Broad Institute Genomics Platform"/>
            <consortium name="The Broad Institute Genome Sequencing Center for Infectious Disease"/>
            <person name="Wu L."/>
            <person name="Ma J."/>
        </authorList>
    </citation>
    <scope>NUCLEOTIDE SEQUENCE [LARGE SCALE GENOMIC DNA]</scope>
    <source>
        <strain evidence="3">NBRC 102407</strain>
    </source>
</reference>
<accession>A0ABQ6FDZ8</accession>
<name>A0ABQ6FDZ8_9RHOO</name>
<dbReference type="PANTHER" id="PTHR43784:SF2">
    <property type="entry name" value="GDSL-LIKE LIPASE_ACYLHYDROLASE, PUTATIVE (AFU_ORTHOLOGUE AFUA_2G00820)-RELATED"/>
    <property type="match status" value="1"/>
</dbReference>
<organism evidence="2 3">
    <name type="scientific">Zoogloea oryzae</name>
    <dbReference type="NCBI Taxonomy" id="310767"/>
    <lineage>
        <taxon>Bacteria</taxon>
        <taxon>Pseudomonadati</taxon>
        <taxon>Pseudomonadota</taxon>
        <taxon>Betaproteobacteria</taxon>
        <taxon>Rhodocyclales</taxon>
        <taxon>Zoogloeaceae</taxon>
        <taxon>Zoogloea</taxon>
    </lineage>
</organism>
<dbReference type="Pfam" id="PF13472">
    <property type="entry name" value="Lipase_GDSL_2"/>
    <property type="match status" value="1"/>
</dbReference>
<feature type="domain" description="SGNH hydrolase-type esterase" evidence="1">
    <location>
        <begin position="84"/>
        <end position="216"/>
    </location>
</feature>
<dbReference type="InterPro" id="IPR013830">
    <property type="entry name" value="SGNH_hydro"/>
</dbReference>
<dbReference type="PANTHER" id="PTHR43784">
    <property type="entry name" value="GDSL-LIKE LIPASE/ACYLHYDROLASE, PUTATIVE (AFU_ORTHOLOGUE AFUA_2G00820)-RELATED"/>
    <property type="match status" value="1"/>
</dbReference>
<protein>
    <recommendedName>
        <fullName evidence="1">SGNH hydrolase-type esterase domain-containing protein</fullName>
    </recommendedName>
</protein>
<comment type="caution">
    <text evidence="2">The sequence shown here is derived from an EMBL/GenBank/DDBJ whole genome shotgun (WGS) entry which is preliminary data.</text>
</comment>
<dbReference type="Gene3D" id="3.40.50.1110">
    <property type="entry name" value="SGNH hydrolase"/>
    <property type="match status" value="1"/>
</dbReference>
<evidence type="ECO:0000259" key="1">
    <source>
        <dbReference type="Pfam" id="PF13472"/>
    </source>
</evidence>
<evidence type="ECO:0000313" key="3">
    <source>
        <dbReference type="Proteomes" id="UP001157167"/>
    </source>
</evidence>
<evidence type="ECO:0000313" key="2">
    <source>
        <dbReference type="EMBL" id="GLT23828.1"/>
    </source>
</evidence>
<proteinExistence type="predicted"/>
<dbReference type="Proteomes" id="UP001157167">
    <property type="component" value="Unassembled WGS sequence"/>
</dbReference>
<dbReference type="RefSeq" id="WP_284189006.1">
    <property type="nucleotide sequence ID" value="NZ_BSPX01000062.1"/>
</dbReference>
<dbReference type="EMBL" id="BSPX01000062">
    <property type="protein sequence ID" value="GLT23828.1"/>
    <property type="molecule type" value="Genomic_DNA"/>
</dbReference>
<keyword evidence="3" id="KW-1185">Reference proteome</keyword>
<sequence>MRLAAILVGAVLAAGFLAADPARYFSLADRVAWRLGTPAPGQTRLEDTLHTLYRRGDALIGSDDTLLLGDSHLHGFPTSLLPGSVNFSIGGETAAHLAERVADYTAPLRVRQVVLLTGRNDLAQGRAPAAVADAVGRILGYIPQRTVVVLLGIPTVRSGGNAVHSTREANRLLAEACAARPGCRFVSTETLADASGALDARFASADGVHLNPAGYAELAALIAAATQTPPQGPIPISRRPAP</sequence>
<gene>
    <name evidence="2" type="ORF">GCM10007933_32990</name>
</gene>
<dbReference type="SUPFAM" id="SSF52266">
    <property type="entry name" value="SGNH hydrolase"/>
    <property type="match status" value="1"/>
</dbReference>